<name>A0A345ZAI0_9BACT</name>
<feature type="compositionally biased region" description="Basic and acidic residues" evidence="1">
    <location>
        <begin position="215"/>
        <end position="238"/>
    </location>
</feature>
<dbReference type="Gene3D" id="3.90.930.1">
    <property type="match status" value="1"/>
</dbReference>
<organism evidence="2 3">
    <name type="scientific">Candidatus Chromulinivorax destructor</name>
    <dbReference type="NCBI Taxonomy" id="2066483"/>
    <lineage>
        <taxon>Bacteria</taxon>
        <taxon>Candidatus Babelota</taxon>
        <taxon>Candidatus Babeliae</taxon>
        <taxon>Candidatus Babeliales</taxon>
        <taxon>Candidatus Chromulinivoraceae</taxon>
        <taxon>Candidatus Chromulinivorax</taxon>
    </lineage>
</organism>
<sequence>MKKIMITLCTLLAVASGKHIDAMHGYAEPGKSVKSKGGTAKSGEAVKVAPDAPKDVQAKAAKTPKLAESKSGSDVPNQNLNIVKNMHGVESAPGKNGDQFNQTFNLDNTSEMNITFDKNGNPKESTVTQYKMKKDRKGNKQISETRITKKTTYNRDGSMDESILNSQGKEAQKIRYRKDGTFDITNFDANNKPLDSTSYDASGIATEYTDYRTKAEQELTPEQKTEAQNKADQARKNAEAAQKNTPAREEAVGKAAEKAGNALENNDEPGVKTVVSDAVETVVGDRMSAEQKYTMIEQITAKIMEIGKAGKQALTATIESIRSVFNSIFDLVDTKPLRTEVSGEEADNSSESVLFKDIQDVSGSQSPTSVANDFLLGS</sequence>
<dbReference type="RefSeq" id="WP_115585312.1">
    <property type="nucleotide sequence ID" value="NZ_CP025544.1"/>
</dbReference>
<accession>A0A345ZAI0</accession>
<evidence type="ECO:0000313" key="2">
    <source>
        <dbReference type="EMBL" id="AXK60297.1"/>
    </source>
</evidence>
<dbReference type="EMBL" id="CP025544">
    <property type="protein sequence ID" value="AXK60297.1"/>
    <property type="molecule type" value="Genomic_DNA"/>
</dbReference>
<proteinExistence type="predicted"/>
<dbReference type="Proteomes" id="UP000254834">
    <property type="component" value="Chromosome"/>
</dbReference>
<gene>
    <name evidence="2" type="ORF">C0J27_00835</name>
</gene>
<feature type="region of interest" description="Disordered" evidence="1">
    <location>
        <begin position="55"/>
        <end position="78"/>
    </location>
</feature>
<feature type="region of interest" description="Disordered" evidence="1">
    <location>
        <begin position="215"/>
        <end position="254"/>
    </location>
</feature>
<protein>
    <submittedName>
        <fullName evidence="2">Uncharacterized protein</fullName>
    </submittedName>
</protein>
<reference evidence="2 3" key="1">
    <citation type="submission" date="2017-12" db="EMBL/GenBank/DDBJ databases">
        <title>Chromulinavorax destructans is a abundant pathogen of dominant heterotrophic picoflagllates.</title>
        <authorList>
            <person name="Deeg C.M."/>
            <person name="Zimmer M."/>
            <person name="Suttle C.A."/>
        </authorList>
    </citation>
    <scope>NUCLEOTIDE SEQUENCE [LARGE SCALE GENOMIC DNA]</scope>
    <source>
        <strain evidence="2 3">SeV1</strain>
    </source>
</reference>
<keyword evidence="3" id="KW-1185">Reference proteome</keyword>
<dbReference type="AlphaFoldDB" id="A0A345ZAI0"/>
<evidence type="ECO:0000313" key="3">
    <source>
        <dbReference type="Proteomes" id="UP000254834"/>
    </source>
</evidence>
<dbReference type="KEGG" id="cdes:C0J27_00835"/>
<evidence type="ECO:0000256" key="1">
    <source>
        <dbReference type="SAM" id="MobiDB-lite"/>
    </source>
</evidence>